<dbReference type="SUPFAM" id="SSF49482">
    <property type="entry name" value="Aromatic compound dioxygenase"/>
    <property type="match status" value="1"/>
</dbReference>
<evidence type="ECO:0000259" key="8">
    <source>
        <dbReference type="Pfam" id="PF04444"/>
    </source>
</evidence>
<proteinExistence type="inferred from homology"/>
<dbReference type="InterPro" id="IPR015889">
    <property type="entry name" value="Intradiol_dOase_core"/>
</dbReference>
<dbReference type="PANTHER" id="PTHR33711">
    <property type="entry name" value="DIOXYGENASE, PUTATIVE (AFU_ORTHOLOGUE AFUA_2G02910)-RELATED"/>
    <property type="match status" value="1"/>
</dbReference>
<reference evidence="9 10" key="1">
    <citation type="journal article" date="2022" name="Int. J. Syst. Evol. Microbiol.">
        <title>Neobacillus kokaensis sp. nov., isolated from soil.</title>
        <authorList>
            <person name="Yuki K."/>
            <person name="Matsubara H."/>
            <person name="Yamaguchi S."/>
        </authorList>
    </citation>
    <scope>NUCLEOTIDE SEQUENCE [LARGE SCALE GENOMIC DNA]</scope>
    <source>
        <strain evidence="9 10">LOB 377</strain>
    </source>
</reference>
<feature type="domain" description="Intradiol ring-cleavage dioxygenases" evidence="7">
    <location>
        <begin position="86"/>
        <end position="271"/>
    </location>
</feature>
<gene>
    <name evidence="9" type="ORF">AM1BK_33510</name>
</gene>
<comment type="caution">
    <text evidence="9">The sequence shown here is derived from an EMBL/GenBank/DDBJ whole genome shotgun (WGS) entry which is preliminary data.</text>
</comment>
<evidence type="ECO:0000256" key="3">
    <source>
        <dbReference type="ARBA" id="ARBA00022723"/>
    </source>
</evidence>
<keyword evidence="4" id="KW-0223">Dioxygenase</keyword>
<evidence type="ECO:0000256" key="6">
    <source>
        <dbReference type="ARBA" id="ARBA00023004"/>
    </source>
</evidence>
<evidence type="ECO:0000256" key="1">
    <source>
        <dbReference type="ARBA" id="ARBA00001965"/>
    </source>
</evidence>
<dbReference type="InterPro" id="IPR000627">
    <property type="entry name" value="Intradiol_dOase_C"/>
</dbReference>
<organism evidence="9 10">
    <name type="scientific">Neobacillus kokaensis</name>
    <dbReference type="NCBI Taxonomy" id="2759023"/>
    <lineage>
        <taxon>Bacteria</taxon>
        <taxon>Bacillati</taxon>
        <taxon>Bacillota</taxon>
        <taxon>Bacilli</taxon>
        <taxon>Bacillales</taxon>
        <taxon>Bacillaceae</taxon>
        <taxon>Neobacillus</taxon>
    </lineage>
</organism>
<keyword evidence="5" id="KW-0560">Oxidoreductase</keyword>
<evidence type="ECO:0000256" key="4">
    <source>
        <dbReference type="ARBA" id="ARBA00022964"/>
    </source>
</evidence>
<accession>A0ABQ3N746</accession>
<name>A0ABQ3N746_9BACI</name>
<dbReference type="Pfam" id="PF00775">
    <property type="entry name" value="Dioxygenase_C"/>
    <property type="match status" value="1"/>
</dbReference>
<comment type="cofactor">
    <cofactor evidence="1">
        <name>Fe(3+)</name>
        <dbReference type="ChEBI" id="CHEBI:29034"/>
    </cofactor>
</comment>
<keyword evidence="6" id="KW-0408">Iron</keyword>
<keyword evidence="10" id="KW-1185">Reference proteome</keyword>
<evidence type="ECO:0000313" key="10">
    <source>
        <dbReference type="Proteomes" id="UP000637074"/>
    </source>
</evidence>
<dbReference type="InterPro" id="IPR007535">
    <property type="entry name" value="Catechol_dOase_N"/>
</dbReference>
<dbReference type="Gene3D" id="2.60.130.10">
    <property type="entry name" value="Aromatic compound dioxygenase"/>
    <property type="match status" value="1"/>
</dbReference>
<evidence type="ECO:0000259" key="7">
    <source>
        <dbReference type="Pfam" id="PF00775"/>
    </source>
</evidence>
<dbReference type="Pfam" id="PF04444">
    <property type="entry name" value="Dioxygenase_N"/>
    <property type="match status" value="1"/>
</dbReference>
<evidence type="ECO:0000256" key="2">
    <source>
        <dbReference type="ARBA" id="ARBA00007825"/>
    </source>
</evidence>
<comment type="similarity">
    <text evidence="2">Belongs to the intradiol ring-cleavage dioxygenase family.</text>
</comment>
<evidence type="ECO:0000313" key="9">
    <source>
        <dbReference type="EMBL" id="GHH99808.1"/>
    </source>
</evidence>
<dbReference type="EMBL" id="BNDS01000015">
    <property type="protein sequence ID" value="GHH99808.1"/>
    <property type="molecule type" value="Genomic_DNA"/>
</dbReference>
<sequence>MSKELVTAIKNHRLIEVTEKLTMAIKDVVNECEIKEEELLKAISFLNEVGKKGEFHLLSDVLGVSVLVDNITYQDDADADTTLFNVEGPLYREEAPIQQSPGSLCELDEPGDVLFMQGKVISAATGNPIPNALLDVWQANAIGDYENEDENQTDYNLRARILADHNGYYEFRTVVPAGYDIGKGGPVGELMKAVGRHAMRPAHIHFKIEGESFKTLTTQLFPPNVPWLDSDAIGAVKEPLIMKLEKVTDPVECKKRGVTTPFYICQYDFRLKEKV</sequence>
<dbReference type="PANTHER" id="PTHR33711:SF7">
    <property type="entry name" value="INTRADIOL RING-CLEAVAGE DIOXYGENASES DOMAIN-CONTAINING PROTEIN-RELATED"/>
    <property type="match status" value="1"/>
</dbReference>
<dbReference type="Proteomes" id="UP000637074">
    <property type="component" value="Unassembled WGS sequence"/>
</dbReference>
<protein>
    <submittedName>
        <fullName evidence="9">6-chlorohydroxyquinol-1,2-dioxygenase</fullName>
    </submittedName>
</protein>
<dbReference type="InterPro" id="IPR050770">
    <property type="entry name" value="Intradiol_RC_Dioxygenase"/>
</dbReference>
<keyword evidence="3" id="KW-0479">Metal-binding</keyword>
<evidence type="ECO:0000256" key="5">
    <source>
        <dbReference type="ARBA" id="ARBA00023002"/>
    </source>
</evidence>
<feature type="domain" description="Catechol dioxygenase N-terminal" evidence="8">
    <location>
        <begin position="11"/>
        <end position="79"/>
    </location>
</feature>
<dbReference type="RefSeq" id="WP_191274729.1">
    <property type="nucleotide sequence ID" value="NZ_BNDS01000015.1"/>
</dbReference>